<proteinExistence type="predicted"/>
<accession>A0A1G6VFI3</accession>
<reference evidence="2" key="1">
    <citation type="submission" date="2016-10" db="EMBL/GenBank/DDBJ databases">
        <authorList>
            <person name="Varghese N."/>
            <person name="Submissions S."/>
        </authorList>
    </citation>
    <scope>NUCLEOTIDE SEQUENCE [LARGE SCALE GENOMIC DNA]</scope>
    <source>
        <strain evidence="2">DSM 26382</strain>
    </source>
</reference>
<name>A0A1G6VFI3_9GAMM</name>
<evidence type="ECO:0000313" key="2">
    <source>
        <dbReference type="Proteomes" id="UP000199467"/>
    </source>
</evidence>
<dbReference type="EMBL" id="FMZQ01000018">
    <property type="protein sequence ID" value="SDD51606.1"/>
    <property type="molecule type" value="Genomic_DNA"/>
</dbReference>
<organism evidence="1 2">
    <name type="scientific">Ectopseudomonas chengduensis</name>
    <dbReference type="NCBI Taxonomy" id="489632"/>
    <lineage>
        <taxon>Bacteria</taxon>
        <taxon>Pseudomonadati</taxon>
        <taxon>Pseudomonadota</taxon>
        <taxon>Gammaproteobacteria</taxon>
        <taxon>Pseudomonadales</taxon>
        <taxon>Pseudomonadaceae</taxon>
        <taxon>Ectopseudomonas</taxon>
    </lineage>
</organism>
<protein>
    <submittedName>
        <fullName evidence="1">Uncharacterized protein</fullName>
    </submittedName>
</protein>
<keyword evidence="2" id="KW-1185">Reference proteome</keyword>
<dbReference type="AlphaFoldDB" id="A0A1G6VFI3"/>
<dbReference type="RefSeq" id="WP_090337574.1">
    <property type="nucleotide sequence ID" value="NZ_FMZQ01000018.1"/>
</dbReference>
<sequence length="217" mass="24473">MKYLFLIAMLQASITSSAHAEDKKYIEQGNSIYFCSSPEAAGGLVETYDREDDFNVRNYVESSAQCERLPPSAEAKLYILTNTEENSVIKIEIIHPKLTGEKFFWINSQQANDQINYYNATLEEKPLAVGFSNEIFGCTTLEAAIHHSQISSHSKQTGGFYVAQAYDIGNQDKTTDFICKNIKPGTRADIYMNKAQSGFVPVHMYDKDRTILWIPAK</sequence>
<gene>
    <name evidence="1" type="ORF">SAMN05216576_11882</name>
</gene>
<evidence type="ECO:0000313" key="1">
    <source>
        <dbReference type="EMBL" id="SDD51606.1"/>
    </source>
</evidence>
<dbReference type="Proteomes" id="UP000199467">
    <property type="component" value="Unassembled WGS sequence"/>
</dbReference>